<dbReference type="InterPro" id="IPR051121">
    <property type="entry name" value="FAH"/>
</dbReference>
<proteinExistence type="inferred from homology"/>
<reference evidence="4" key="1">
    <citation type="submission" date="2020-05" db="EMBL/GenBank/DDBJ databases">
        <authorList>
            <person name="Chiriac C."/>
            <person name="Salcher M."/>
            <person name="Ghai R."/>
            <person name="Kavagutti S V."/>
        </authorList>
    </citation>
    <scope>NUCLEOTIDE SEQUENCE</scope>
</reference>
<dbReference type="GO" id="GO:0016853">
    <property type="term" value="F:isomerase activity"/>
    <property type="evidence" value="ECO:0007669"/>
    <property type="project" value="UniProtKB-ARBA"/>
</dbReference>
<evidence type="ECO:0000256" key="2">
    <source>
        <dbReference type="ARBA" id="ARBA00022723"/>
    </source>
</evidence>
<dbReference type="SUPFAM" id="SSF56529">
    <property type="entry name" value="FAH"/>
    <property type="match status" value="1"/>
</dbReference>
<dbReference type="AlphaFoldDB" id="A0A6J6CMN1"/>
<dbReference type="PANTHER" id="PTHR42796">
    <property type="entry name" value="FUMARYLACETOACETATE HYDROLASE DOMAIN-CONTAINING PROTEIN 2A-RELATED"/>
    <property type="match status" value="1"/>
</dbReference>
<name>A0A6J6CMN1_9ZZZZ</name>
<organism evidence="4">
    <name type="scientific">freshwater metagenome</name>
    <dbReference type="NCBI Taxonomy" id="449393"/>
    <lineage>
        <taxon>unclassified sequences</taxon>
        <taxon>metagenomes</taxon>
        <taxon>ecological metagenomes</taxon>
    </lineage>
</organism>
<comment type="similarity">
    <text evidence="1">Belongs to the FAH family.</text>
</comment>
<dbReference type="FunFam" id="3.90.850.10:FF:000002">
    <property type="entry name" value="2-hydroxyhepta-2,4-diene-1,7-dioate isomerase"/>
    <property type="match status" value="1"/>
</dbReference>
<dbReference type="GO" id="GO:0046872">
    <property type="term" value="F:metal ion binding"/>
    <property type="evidence" value="ECO:0007669"/>
    <property type="project" value="UniProtKB-KW"/>
</dbReference>
<dbReference type="EMBL" id="CAEZSL010000186">
    <property type="protein sequence ID" value="CAB4552375.1"/>
    <property type="molecule type" value="Genomic_DNA"/>
</dbReference>
<dbReference type="Gene3D" id="3.90.850.10">
    <property type="entry name" value="Fumarylacetoacetase-like, C-terminal domain"/>
    <property type="match status" value="1"/>
</dbReference>
<accession>A0A6J6CMN1</accession>
<evidence type="ECO:0000313" key="4">
    <source>
        <dbReference type="EMBL" id="CAB4552375.1"/>
    </source>
</evidence>
<dbReference type="InterPro" id="IPR036663">
    <property type="entry name" value="Fumarylacetoacetase_C_sf"/>
</dbReference>
<dbReference type="InterPro" id="IPR011234">
    <property type="entry name" value="Fumarylacetoacetase-like_C"/>
</dbReference>
<evidence type="ECO:0000256" key="1">
    <source>
        <dbReference type="ARBA" id="ARBA00010211"/>
    </source>
</evidence>
<gene>
    <name evidence="4" type="ORF">UFOPK1421_01367</name>
</gene>
<evidence type="ECO:0000259" key="3">
    <source>
        <dbReference type="Pfam" id="PF01557"/>
    </source>
</evidence>
<dbReference type="PANTHER" id="PTHR42796:SF4">
    <property type="entry name" value="FUMARYLACETOACETATE HYDROLASE DOMAIN-CONTAINING PROTEIN 2A"/>
    <property type="match status" value="1"/>
</dbReference>
<protein>
    <submittedName>
        <fullName evidence="4">Unannotated protein</fullName>
    </submittedName>
</protein>
<keyword evidence="2" id="KW-0479">Metal-binding</keyword>
<sequence length="287" mass="30927">MTFILGNINDRSVLVLDDFYFDVQTLSNGALSSDPMDALANCDLLHRLSGLLKDATPTGRVAAETIGAAVPRPKNCFAIGLNYKSHADESKMQLPTNPLVFTKFPSCLVGPHSDIEMRSDGVDYEVELVVVIGVGGKDIKKENAWNHVAGVTIGQDISDRIVQFAAQPPHFDLGKSFDTFGPIGPFVYSTDHFSDLNDFHLVTEINGETRQNDSTKNLIFDVQTLIAYLSQVTTLTPGDIIFTGTPDGVGAATGNFLKDGDVITTTISGLGAMVNHCRRVSDYAKGA</sequence>
<dbReference type="Pfam" id="PF01557">
    <property type="entry name" value="FAA_hydrolase"/>
    <property type="match status" value="1"/>
</dbReference>
<dbReference type="GO" id="GO:0019752">
    <property type="term" value="P:carboxylic acid metabolic process"/>
    <property type="evidence" value="ECO:0007669"/>
    <property type="project" value="UniProtKB-ARBA"/>
</dbReference>
<feature type="domain" description="Fumarylacetoacetase-like C-terminal" evidence="3">
    <location>
        <begin position="76"/>
        <end position="276"/>
    </location>
</feature>